<dbReference type="GO" id="GO:0004497">
    <property type="term" value="F:monooxygenase activity"/>
    <property type="evidence" value="ECO:0007669"/>
    <property type="project" value="UniProtKB-KW"/>
</dbReference>
<evidence type="ECO:0000256" key="7">
    <source>
        <dbReference type="ARBA" id="ARBA00022989"/>
    </source>
</evidence>
<dbReference type="Pfam" id="PF00067">
    <property type="entry name" value="p450"/>
    <property type="match status" value="1"/>
</dbReference>
<evidence type="ECO:0000256" key="2">
    <source>
        <dbReference type="ARBA" id="ARBA00010617"/>
    </source>
</evidence>
<keyword evidence="5 12" id="KW-0479">Metal-binding</keyword>
<evidence type="ECO:0000256" key="1">
    <source>
        <dbReference type="ARBA" id="ARBA00004606"/>
    </source>
</evidence>
<evidence type="ECO:0000256" key="13">
    <source>
        <dbReference type="RuleBase" id="RU000461"/>
    </source>
</evidence>
<dbReference type="PANTHER" id="PTHR47953:SF16">
    <property type="entry name" value="CYTOCHROME P450 71D8"/>
    <property type="match status" value="1"/>
</dbReference>
<protein>
    <submittedName>
        <fullName evidence="15">Cytochrome</fullName>
    </submittedName>
</protein>
<dbReference type="InterPro" id="IPR002401">
    <property type="entry name" value="Cyt_P450_E_grp-I"/>
</dbReference>
<evidence type="ECO:0000313" key="15">
    <source>
        <dbReference type="EMBL" id="KAL2548224.1"/>
    </source>
</evidence>
<comment type="caution">
    <text evidence="15">The sequence shown here is derived from an EMBL/GenBank/DDBJ whole genome shotgun (WGS) entry which is preliminary data.</text>
</comment>
<dbReference type="GO" id="GO:0046872">
    <property type="term" value="F:metal ion binding"/>
    <property type="evidence" value="ECO:0007669"/>
    <property type="project" value="UniProtKB-KW"/>
</dbReference>
<keyword evidence="11 14" id="KW-0472">Membrane</keyword>
<accession>A0ABD1WEV9</accession>
<evidence type="ECO:0000256" key="8">
    <source>
        <dbReference type="ARBA" id="ARBA00023002"/>
    </source>
</evidence>
<dbReference type="GO" id="GO:0016020">
    <property type="term" value="C:membrane"/>
    <property type="evidence" value="ECO:0007669"/>
    <property type="project" value="UniProtKB-SubCell"/>
</dbReference>
<sequence length="521" mass="58629">MDLYFPFSFTTFALILSFVFLFLTKWKKSKAANKLQKLPPGPMKLPVIGHMHLVSSLAHRSFRDLAKKYGPLIHLKLGETSTIVVSSAEIAKEVLKTQDPTFAARPGTLALEIISYNHTAISFSPYDDYWRQMRRICILELLSAKQVKSFGSIRNDEVLNLVKSIRSSAGKPINLTENIISTMSATTCRAAFGKVCRDKETLIKIMRKALALSGGFDPADLFPSSKILKTLSWNKIKLLAMRRKLDEILDGIIDEHKENLAKMTNGSARLNQAGDSTRRGNGEFGNEDLVDVFLRVKESGELEFPIDNDNIKAVISEMFSAGTESSSSTINWTMAELMRNPRVMAKAQAEVRETFKGQKTTDTQNLKYLKLVIKETLRLHSPLPLIPRACREDCKVNGYFIPANAKVFVNIWGMGRDPKYWANPESFEPERFENNPTDLTGNHFEYLPFGAGRRICPGLTFGLTGVELPLAQLLYNFDWKLPEGLNPDNLNMTENSGMTASRKEDLYLVATPYDPSLNDFY</sequence>
<reference evidence="16" key="1">
    <citation type="submission" date="2024-07" db="EMBL/GenBank/DDBJ databases">
        <title>Two chromosome-level genome assemblies of Korean endemic species Abeliophyllum distichum and Forsythia ovata (Oleaceae).</title>
        <authorList>
            <person name="Jang H."/>
        </authorList>
    </citation>
    <scope>NUCLEOTIDE SEQUENCE [LARGE SCALE GENOMIC DNA]</scope>
</reference>
<comment type="similarity">
    <text evidence="2 13">Belongs to the cytochrome P450 family.</text>
</comment>
<evidence type="ECO:0000256" key="4">
    <source>
        <dbReference type="ARBA" id="ARBA00022692"/>
    </source>
</evidence>
<evidence type="ECO:0000313" key="16">
    <source>
        <dbReference type="Proteomes" id="UP001604277"/>
    </source>
</evidence>
<dbReference type="InterPro" id="IPR001128">
    <property type="entry name" value="Cyt_P450"/>
</dbReference>
<keyword evidence="16" id="KW-1185">Reference proteome</keyword>
<organism evidence="15 16">
    <name type="scientific">Forsythia ovata</name>
    <dbReference type="NCBI Taxonomy" id="205694"/>
    <lineage>
        <taxon>Eukaryota</taxon>
        <taxon>Viridiplantae</taxon>
        <taxon>Streptophyta</taxon>
        <taxon>Embryophyta</taxon>
        <taxon>Tracheophyta</taxon>
        <taxon>Spermatophyta</taxon>
        <taxon>Magnoliopsida</taxon>
        <taxon>eudicotyledons</taxon>
        <taxon>Gunneridae</taxon>
        <taxon>Pentapetalae</taxon>
        <taxon>asterids</taxon>
        <taxon>lamiids</taxon>
        <taxon>Lamiales</taxon>
        <taxon>Oleaceae</taxon>
        <taxon>Forsythieae</taxon>
        <taxon>Forsythia</taxon>
    </lineage>
</organism>
<dbReference type="SUPFAM" id="SSF48264">
    <property type="entry name" value="Cytochrome P450"/>
    <property type="match status" value="1"/>
</dbReference>
<dbReference type="InterPro" id="IPR017972">
    <property type="entry name" value="Cyt_P450_CS"/>
</dbReference>
<feature type="binding site" description="axial binding residue" evidence="12">
    <location>
        <position position="456"/>
    </location>
    <ligand>
        <name>heme</name>
        <dbReference type="ChEBI" id="CHEBI:30413"/>
    </ligand>
    <ligandPart>
        <name>Fe</name>
        <dbReference type="ChEBI" id="CHEBI:18248"/>
    </ligandPart>
</feature>
<dbReference type="PROSITE" id="PS00086">
    <property type="entry name" value="CYTOCHROME_P450"/>
    <property type="match status" value="1"/>
</dbReference>
<feature type="transmembrane region" description="Helical" evidence="14">
    <location>
        <begin position="6"/>
        <end position="24"/>
    </location>
</feature>
<comment type="subcellular location">
    <subcellularLocation>
        <location evidence="1">Membrane</location>
        <topology evidence="1">Single-pass type II membrane protein</topology>
    </subcellularLocation>
</comment>
<proteinExistence type="inferred from homology"/>
<dbReference type="PANTHER" id="PTHR47953">
    <property type="entry name" value="OS08G0105600 PROTEIN"/>
    <property type="match status" value="1"/>
</dbReference>
<evidence type="ECO:0000256" key="9">
    <source>
        <dbReference type="ARBA" id="ARBA00023004"/>
    </source>
</evidence>
<dbReference type="EMBL" id="JBFOLJ010000003">
    <property type="protein sequence ID" value="KAL2548224.1"/>
    <property type="molecule type" value="Genomic_DNA"/>
</dbReference>
<evidence type="ECO:0000256" key="3">
    <source>
        <dbReference type="ARBA" id="ARBA00022617"/>
    </source>
</evidence>
<keyword evidence="6" id="KW-0735">Signal-anchor</keyword>
<evidence type="ECO:0000256" key="5">
    <source>
        <dbReference type="ARBA" id="ARBA00022723"/>
    </source>
</evidence>
<keyword evidence="9 12" id="KW-0408">Iron</keyword>
<keyword evidence="3 12" id="KW-0349">Heme</keyword>
<keyword evidence="4 14" id="KW-0812">Transmembrane</keyword>
<dbReference type="PRINTS" id="PR00463">
    <property type="entry name" value="EP450I"/>
</dbReference>
<evidence type="ECO:0000256" key="11">
    <source>
        <dbReference type="ARBA" id="ARBA00023136"/>
    </source>
</evidence>
<evidence type="ECO:0000256" key="10">
    <source>
        <dbReference type="ARBA" id="ARBA00023033"/>
    </source>
</evidence>
<keyword evidence="7 14" id="KW-1133">Transmembrane helix</keyword>
<dbReference type="PRINTS" id="PR00385">
    <property type="entry name" value="P450"/>
</dbReference>
<keyword evidence="10 13" id="KW-0503">Monooxygenase</keyword>
<dbReference type="Proteomes" id="UP001604277">
    <property type="component" value="Unassembled WGS sequence"/>
</dbReference>
<evidence type="ECO:0000256" key="6">
    <source>
        <dbReference type="ARBA" id="ARBA00022968"/>
    </source>
</evidence>
<evidence type="ECO:0000256" key="14">
    <source>
        <dbReference type="SAM" id="Phobius"/>
    </source>
</evidence>
<dbReference type="Gene3D" id="1.10.630.10">
    <property type="entry name" value="Cytochrome P450"/>
    <property type="match status" value="1"/>
</dbReference>
<name>A0ABD1WEV9_9LAMI</name>
<dbReference type="InterPro" id="IPR036396">
    <property type="entry name" value="Cyt_P450_sf"/>
</dbReference>
<comment type="cofactor">
    <cofactor evidence="12">
        <name>heme</name>
        <dbReference type="ChEBI" id="CHEBI:30413"/>
    </cofactor>
</comment>
<evidence type="ECO:0000256" key="12">
    <source>
        <dbReference type="PIRSR" id="PIRSR602401-1"/>
    </source>
</evidence>
<dbReference type="CDD" id="cd11072">
    <property type="entry name" value="CYP71-like"/>
    <property type="match status" value="1"/>
</dbReference>
<dbReference type="FunFam" id="1.10.630.10:FF:000043">
    <property type="entry name" value="Cytochrome P450 99A2"/>
    <property type="match status" value="1"/>
</dbReference>
<dbReference type="InterPro" id="IPR052306">
    <property type="entry name" value="CYP450_71D"/>
</dbReference>
<dbReference type="AlphaFoldDB" id="A0ABD1WEV9"/>
<keyword evidence="8 13" id="KW-0560">Oxidoreductase</keyword>
<gene>
    <name evidence="15" type="ORF">Fot_09754</name>
</gene>